<dbReference type="eggNOG" id="COG2852">
    <property type="taxonomic scope" value="Bacteria"/>
</dbReference>
<gene>
    <name evidence="2" type="ORF">BN10_1270009</name>
</gene>
<proteinExistence type="predicted"/>
<accession>N0DZU1</accession>
<evidence type="ECO:0008006" key="4">
    <source>
        <dbReference type="Google" id="ProtNLM"/>
    </source>
</evidence>
<feature type="region of interest" description="Disordered" evidence="1">
    <location>
        <begin position="1"/>
        <end position="20"/>
    </location>
</feature>
<dbReference type="EMBL" id="CAIZ01000032">
    <property type="protein sequence ID" value="CCH68971.1"/>
    <property type="molecule type" value="Genomic_DNA"/>
</dbReference>
<sequence>MLVPSRVIGPGLGASTQNARSVTCPPLHSMAPPCHGGGWASRPGGKHPDQAMGRAPRRRAESPFAARPAPVDDDIVGRPLRQAGFVSDVASTLAQLGGFARTRALRRRHTKRALRAAVANGQVVRLRHGRYAVPGFERDPGLALACHGTLSHLSAALQHGWKIKAVPEKAWVTIPRVRGQRSSVPEQVHLHRADLADDDVVFRRGARVTIPLRTVMDCARILPFDDALAVADSALRSGKVTAAQVRSAAATAKGPGSAQVRRIAEFADGRAANPFESVLRALALEEGLVLQPQVMIAEPGMFAVVDLAEPDGPLVVEAEGFATHGTRTGLRRDCRRHTEFTIHGRASLRYAYEDVMFDQAWVRWTFRTLIATREGRPVEAPPTGVWAVA</sequence>
<feature type="region of interest" description="Disordered" evidence="1">
    <location>
        <begin position="35"/>
        <end position="73"/>
    </location>
</feature>
<evidence type="ECO:0000313" key="2">
    <source>
        <dbReference type="EMBL" id="CCH68971.1"/>
    </source>
</evidence>
<name>N0DZU1_9MICO</name>
<comment type="caution">
    <text evidence="2">The sequence shown here is derived from an EMBL/GenBank/DDBJ whole genome shotgun (WGS) entry which is preliminary data.</text>
</comment>
<dbReference type="Proteomes" id="UP000013167">
    <property type="component" value="Unassembled WGS sequence"/>
</dbReference>
<organism evidence="2 3">
    <name type="scientific">Phycicoccus elongatus Lp2</name>
    <dbReference type="NCBI Taxonomy" id="1193181"/>
    <lineage>
        <taxon>Bacteria</taxon>
        <taxon>Bacillati</taxon>
        <taxon>Actinomycetota</taxon>
        <taxon>Actinomycetes</taxon>
        <taxon>Micrococcales</taxon>
        <taxon>Intrasporangiaceae</taxon>
        <taxon>Phycicoccus</taxon>
    </lineage>
</organism>
<keyword evidence="3" id="KW-1185">Reference proteome</keyword>
<reference evidence="2 3" key="1">
    <citation type="journal article" date="2013" name="ISME J.">
        <title>A metabolic model for members of the genus Tetrasphaera involved in enhanced biological phosphorus removal.</title>
        <authorList>
            <person name="Kristiansen R."/>
            <person name="Nguyen H.T.T."/>
            <person name="Saunders A.M."/>
            <person name="Nielsen J.L."/>
            <person name="Wimmer R."/>
            <person name="Le V.Q."/>
            <person name="McIlroy S.J."/>
            <person name="Petrovski S."/>
            <person name="Seviour R.J."/>
            <person name="Calteau A."/>
            <person name="Nielsen K.L."/>
            <person name="Nielsen P.H."/>
        </authorList>
    </citation>
    <scope>NUCLEOTIDE SEQUENCE [LARGE SCALE GENOMIC DNA]</scope>
    <source>
        <strain evidence="2 3">Lp2</strain>
    </source>
</reference>
<dbReference type="STRING" id="1193181.BN10_1270009"/>
<evidence type="ECO:0000313" key="3">
    <source>
        <dbReference type="Proteomes" id="UP000013167"/>
    </source>
</evidence>
<protein>
    <recommendedName>
        <fullName evidence="4">DUF559 domain-containing protein</fullName>
    </recommendedName>
</protein>
<dbReference type="AlphaFoldDB" id="N0DZU1"/>
<evidence type="ECO:0000256" key="1">
    <source>
        <dbReference type="SAM" id="MobiDB-lite"/>
    </source>
</evidence>
<dbReference type="HOGENOM" id="CLU_052626_3_3_11"/>